<dbReference type="SUPFAM" id="SSF53067">
    <property type="entry name" value="Actin-like ATPase domain"/>
    <property type="match status" value="2"/>
</dbReference>
<evidence type="ECO:0000313" key="3">
    <source>
        <dbReference type="Proteomes" id="UP001200537"/>
    </source>
</evidence>
<evidence type="ECO:0000259" key="1">
    <source>
        <dbReference type="Pfam" id="PF00814"/>
    </source>
</evidence>
<dbReference type="AlphaFoldDB" id="A0AAJ1BCD1"/>
<dbReference type="Gene3D" id="3.30.420.40">
    <property type="match status" value="2"/>
</dbReference>
<name>A0AAJ1BCD1_9ACTO</name>
<feature type="domain" description="Gcp-like" evidence="1">
    <location>
        <begin position="34"/>
        <end position="138"/>
    </location>
</feature>
<proteinExistence type="predicted"/>
<keyword evidence="2" id="KW-0808">Transferase</keyword>
<protein>
    <submittedName>
        <fullName evidence="2">tRNA (Adenosine(37)-N6)-threonylcarbamoyltransferase complex dimerization subunit type 1 TsaB</fullName>
        <ecNumber evidence="2">2.3.1.234</ecNumber>
    </submittedName>
</protein>
<keyword evidence="2" id="KW-0012">Acyltransferase</keyword>
<organism evidence="2 3">
    <name type="scientific">Varibaculum cambriense</name>
    <dbReference type="NCBI Taxonomy" id="184870"/>
    <lineage>
        <taxon>Bacteria</taxon>
        <taxon>Bacillati</taxon>
        <taxon>Actinomycetota</taxon>
        <taxon>Actinomycetes</taxon>
        <taxon>Actinomycetales</taxon>
        <taxon>Actinomycetaceae</taxon>
        <taxon>Varibaculum</taxon>
    </lineage>
</organism>
<dbReference type="Pfam" id="PF00814">
    <property type="entry name" value="TsaD"/>
    <property type="match status" value="1"/>
</dbReference>
<dbReference type="EC" id="2.3.1.234" evidence="2"/>
<reference evidence="2" key="1">
    <citation type="submission" date="2022-01" db="EMBL/GenBank/DDBJ databases">
        <title>Collection of gut derived symbiotic bacterial strains cultured from healthy donors.</title>
        <authorList>
            <person name="Lin H."/>
            <person name="Kohout C."/>
            <person name="Waligurski E."/>
            <person name="Pamer E.G."/>
        </authorList>
    </citation>
    <scope>NUCLEOTIDE SEQUENCE</scope>
    <source>
        <strain evidence="2">DFI.7.46</strain>
    </source>
</reference>
<accession>A0AAJ1BCD1</accession>
<comment type="caution">
    <text evidence="2">The sequence shown here is derived from an EMBL/GenBank/DDBJ whole genome shotgun (WGS) entry which is preliminary data.</text>
</comment>
<dbReference type="InterPro" id="IPR043129">
    <property type="entry name" value="ATPase_NBD"/>
</dbReference>
<sequence length="231" mass="24208">MRILCIDTSLGASVALWDSEAKTPVLASRSSQDSRSHAEHLSELVSEVVQEACGCALAKAGIEAVAVGRGPAPFTGLRSGLVTARTIGYALGVPVIGISSLDALARAVLDLVPPTQEVFVATDARRKEVYCAQYRADGPDDVCCLWGPEVGRPATFANRAATPELIVAGAGARLYPQDLALNPGLPTEVEAAVLGRIAQVRLAGKSADELLDTVSPLYLRRPDVQPPNKGK</sequence>
<dbReference type="NCBIfam" id="TIGR03725">
    <property type="entry name" value="T6A_YeaZ"/>
    <property type="match status" value="1"/>
</dbReference>
<dbReference type="InterPro" id="IPR000905">
    <property type="entry name" value="Gcp-like_dom"/>
</dbReference>
<dbReference type="InterPro" id="IPR022496">
    <property type="entry name" value="T6A_TsaB"/>
</dbReference>
<dbReference type="GO" id="GO:0002949">
    <property type="term" value="P:tRNA threonylcarbamoyladenosine modification"/>
    <property type="evidence" value="ECO:0007669"/>
    <property type="project" value="InterPro"/>
</dbReference>
<gene>
    <name evidence="2" type="primary">tsaB</name>
    <name evidence="2" type="ORF">L0M99_06020</name>
</gene>
<dbReference type="Proteomes" id="UP001200537">
    <property type="component" value="Unassembled WGS sequence"/>
</dbReference>
<dbReference type="EMBL" id="JAKNHJ010000010">
    <property type="protein sequence ID" value="MCG4618046.1"/>
    <property type="molecule type" value="Genomic_DNA"/>
</dbReference>
<evidence type="ECO:0000313" key="2">
    <source>
        <dbReference type="EMBL" id="MCG4618046.1"/>
    </source>
</evidence>
<dbReference type="RefSeq" id="WP_238128082.1">
    <property type="nucleotide sequence ID" value="NZ_JAGZVZ010000002.1"/>
</dbReference>
<dbReference type="GO" id="GO:0061711">
    <property type="term" value="F:tRNA N(6)-L-threonylcarbamoyladenine synthase activity"/>
    <property type="evidence" value="ECO:0007669"/>
    <property type="project" value="UniProtKB-EC"/>
</dbReference>